<dbReference type="Proteomes" id="UP000829398">
    <property type="component" value="Chromosome 5"/>
</dbReference>
<proteinExistence type="predicted"/>
<protein>
    <submittedName>
        <fullName evidence="1">Protein RALF-like 34</fullName>
    </submittedName>
</protein>
<name>A0ACB8KV53_CITSI</name>
<evidence type="ECO:0000313" key="1">
    <source>
        <dbReference type="EMBL" id="KAH9758200.1"/>
    </source>
</evidence>
<gene>
    <name evidence="1" type="ORF">KPL71_016629</name>
</gene>
<comment type="caution">
    <text evidence="1">The sequence shown here is derived from an EMBL/GenBank/DDBJ whole genome shotgun (WGS) entry which is preliminary data.</text>
</comment>
<dbReference type="EMBL" id="CM039174">
    <property type="protein sequence ID" value="KAH9758200.1"/>
    <property type="molecule type" value="Genomic_DNA"/>
</dbReference>
<evidence type="ECO:0000313" key="2">
    <source>
        <dbReference type="Proteomes" id="UP000829398"/>
    </source>
</evidence>
<organism evidence="1 2">
    <name type="scientific">Citrus sinensis</name>
    <name type="common">Sweet orange</name>
    <name type="synonym">Citrus aurantium var. sinensis</name>
    <dbReference type="NCBI Taxonomy" id="2711"/>
    <lineage>
        <taxon>Eukaryota</taxon>
        <taxon>Viridiplantae</taxon>
        <taxon>Streptophyta</taxon>
        <taxon>Embryophyta</taxon>
        <taxon>Tracheophyta</taxon>
        <taxon>Spermatophyta</taxon>
        <taxon>Magnoliopsida</taxon>
        <taxon>eudicotyledons</taxon>
        <taxon>Gunneridae</taxon>
        <taxon>Pentapetalae</taxon>
        <taxon>rosids</taxon>
        <taxon>malvids</taxon>
        <taxon>Sapindales</taxon>
        <taxon>Rutaceae</taxon>
        <taxon>Aurantioideae</taxon>
        <taxon>Citrus</taxon>
    </lineage>
</organism>
<sequence length="173" mass="19793">MAFSSVLKLLLVVSMIITVKARYDEASFPLMSTEGHGWESWTMSAYDDDEEERQDEDGGITRRSLYRRGKHYYISYGALSANRVPCPARSGRSYYTHNCYKARGHANPYTREFDHGVVLMWLVASDSQVLIITSPTLGKLAVQWLNLKRIFNVDKGVCEHILLSLCKTKLFLF</sequence>
<reference evidence="2" key="1">
    <citation type="journal article" date="2023" name="Hortic. Res.">
        <title>A chromosome-level phased genome enabling allele-level studies in sweet orange: a case study on citrus Huanglongbing tolerance.</title>
        <authorList>
            <person name="Wu B."/>
            <person name="Yu Q."/>
            <person name="Deng Z."/>
            <person name="Duan Y."/>
            <person name="Luo F."/>
            <person name="Gmitter F. Jr."/>
        </authorList>
    </citation>
    <scope>NUCLEOTIDE SEQUENCE [LARGE SCALE GENOMIC DNA]</scope>
    <source>
        <strain evidence="2">cv. Valencia</strain>
    </source>
</reference>
<keyword evidence="2" id="KW-1185">Reference proteome</keyword>
<accession>A0ACB8KV53</accession>